<dbReference type="AlphaFoldDB" id="A4XB59"/>
<feature type="compositionally biased region" description="Basic and acidic residues" evidence="1">
    <location>
        <begin position="42"/>
        <end position="51"/>
    </location>
</feature>
<feature type="compositionally biased region" description="Basic and acidic residues" evidence="1">
    <location>
        <begin position="83"/>
        <end position="99"/>
    </location>
</feature>
<gene>
    <name evidence="2" type="ordered locus">Strop_3727</name>
</gene>
<sequence>MAQNRPALAERGPSGPAETRVGATPLVGSAPGTASATAEPQDEQHDQDDHNQATQEPEDPESAAATPGGLDRQLTRAGGRPCRHGDKDRQHDRTEDRAEPAPPLPECRHGPILAEPRKPGTAKAPEETSGAFEQVAGTGFEPATSGL</sequence>
<dbReference type="KEGG" id="stp:Strop_3727"/>
<proteinExistence type="predicted"/>
<evidence type="ECO:0000313" key="2">
    <source>
        <dbReference type="EMBL" id="ABP56158.1"/>
    </source>
</evidence>
<feature type="region of interest" description="Disordered" evidence="1">
    <location>
        <begin position="1"/>
        <end position="147"/>
    </location>
</feature>
<reference evidence="3" key="1">
    <citation type="journal article" date="2007" name="Proc. Natl. Acad. Sci. U.S.A.">
        <title>Genome sequencing reveals complex secondary metabolome in the marine actinomycete Salinispora tropica.</title>
        <authorList>
            <person name="Udwary D.W."/>
            <person name="Zeigler L."/>
            <person name="Asolkar R.N."/>
            <person name="Singan V."/>
            <person name="Lapidus A."/>
            <person name="Fenical W."/>
            <person name="Jensen P.R."/>
            <person name="Moore B.S."/>
        </authorList>
    </citation>
    <scope>NUCLEOTIDE SEQUENCE [LARGE SCALE GENOMIC DNA]</scope>
    <source>
        <strain evidence="3">ATCC BAA-916 / DSM 44818 / CNB-440</strain>
    </source>
</reference>
<dbReference type="Proteomes" id="UP000000235">
    <property type="component" value="Chromosome"/>
</dbReference>
<accession>A4XB59</accession>
<keyword evidence="3" id="KW-1185">Reference proteome</keyword>
<name>A4XB59_SALTO</name>
<evidence type="ECO:0000256" key="1">
    <source>
        <dbReference type="SAM" id="MobiDB-lite"/>
    </source>
</evidence>
<organism evidence="2 3">
    <name type="scientific">Salinispora tropica (strain ATCC BAA-916 / DSM 44818 / JCM 13857 / NBRC 105044 / CNB-440)</name>
    <dbReference type="NCBI Taxonomy" id="369723"/>
    <lineage>
        <taxon>Bacteria</taxon>
        <taxon>Bacillati</taxon>
        <taxon>Actinomycetota</taxon>
        <taxon>Actinomycetes</taxon>
        <taxon>Micromonosporales</taxon>
        <taxon>Micromonosporaceae</taxon>
        <taxon>Salinispora</taxon>
    </lineage>
</organism>
<dbReference type="HOGENOM" id="CLU_1766729_0_0_11"/>
<evidence type="ECO:0000313" key="3">
    <source>
        <dbReference type="Proteomes" id="UP000000235"/>
    </source>
</evidence>
<dbReference type="EMBL" id="CP000667">
    <property type="protein sequence ID" value="ABP56158.1"/>
    <property type="molecule type" value="Genomic_DNA"/>
</dbReference>
<dbReference type="STRING" id="369723.Strop_3727"/>
<protein>
    <submittedName>
        <fullName evidence="2">Uncharacterized protein</fullName>
    </submittedName>
</protein>